<feature type="region of interest" description="Disordered" evidence="6">
    <location>
        <begin position="266"/>
        <end position="298"/>
    </location>
</feature>
<reference evidence="8 9" key="1">
    <citation type="submission" date="2015-04" db="EMBL/GenBank/DDBJ databases">
        <title>Complete genome sequence of Schizopora paradoxa KUC8140, a cosmopolitan wood degrader in East Asia.</title>
        <authorList>
            <consortium name="DOE Joint Genome Institute"/>
            <person name="Min B."/>
            <person name="Park H."/>
            <person name="Jang Y."/>
            <person name="Kim J.-J."/>
            <person name="Kim K.H."/>
            <person name="Pangilinan J."/>
            <person name="Lipzen A."/>
            <person name="Riley R."/>
            <person name="Grigoriev I.V."/>
            <person name="Spatafora J.W."/>
            <person name="Choi I.-G."/>
        </authorList>
    </citation>
    <scope>NUCLEOTIDE SEQUENCE [LARGE SCALE GENOMIC DNA]</scope>
    <source>
        <strain evidence="8 9">KUC8140</strain>
    </source>
</reference>
<dbReference type="GO" id="GO:0030695">
    <property type="term" value="F:GTPase regulator activity"/>
    <property type="evidence" value="ECO:0007669"/>
    <property type="project" value="UniProtKB-ARBA"/>
</dbReference>
<evidence type="ECO:0000313" key="9">
    <source>
        <dbReference type="Proteomes" id="UP000053477"/>
    </source>
</evidence>
<evidence type="ECO:0000256" key="6">
    <source>
        <dbReference type="SAM" id="MobiDB-lite"/>
    </source>
</evidence>
<dbReference type="AlphaFoldDB" id="A0A0H2S9M4"/>
<dbReference type="PROSITE" id="PS50023">
    <property type="entry name" value="LIM_DOMAIN_2"/>
    <property type="match status" value="2"/>
</dbReference>
<dbReference type="InterPro" id="IPR001781">
    <property type="entry name" value="Znf_LIM"/>
</dbReference>
<dbReference type="GO" id="GO:0046872">
    <property type="term" value="F:metal ion binding"/>
    <property type="evidence" value="ECO:0007669"/>
    <property type="project" value="UniProtKB-KW"/>
</dbReference>
<feature type="compositionally biased region" description="Low complexity" evidence="6">
    <location>
        <begin position="481"/>
        <end position="501"/>
    </location>
</feature>
<keyword evidence="4 5" id="KW-0440">LIM domain</keyword>
<gene>
    <name evidence="8" type="ORF">SCHPADRAFT_991906</name>
</gene>
<dbReference type="PANTHER" id="PTHR24205">
    <property type="entry name" value="FOUR AND A HALF LIM DOMAINS PROTEIN"/>
    <property type="match status" value="1"/>
</dbReference>
<evidence type="ECO:0000256" key="4">
    <source>
        <dbReference type="ARBA" id="ARBA00023038"/>
    </source>
</evidence>
<dbReference type="OrthoDB" id="1112565at2759"/>
<dbReference type="PANTHER" id="PTHR24205:SF16">
    <property type="entry name" value="GH01042P-RELATED"/>
    <property type="match status" value="1"/>
</dbReference>
<evidence type="ECO:0000259" key="7">
    <source>
        <dbReference type="PROSITE" id="PS50023"/>
    </source>
</evidence>
<dbReference type="CDD" id="cd08368">
    <property type="entry name" value="LIM"/>
    <property type="match status" value="2"/>
</dbReference>
<keyword evidence="2" id="KW-0677">Repeat</keyword>
<feature type="compositionally biased region" description="Polar residues" evidence="6">
    <location>
        <begin position="389"/>
        <end position="409"/>
    </location>
</feature>
<feature type="compositionally biased region" description="Polar residues" evidence="6">
    <location>
        <begin position="51"/>
        <end position="69"/>
    </location>
</feature>
<dbReference type="Proteomes" id="UP000053477">
    <property type="component" value="Unassembled WGS sequence"/>
</dbReference>
<proteinExistence type="predicted"/>
<name>A0A0H2S9M4_9AGAM</name>
<feature type="region of interest" description="Disordered" evidence="6">
    <location>
        <begin position="312"/>
        <end position="501"/>
    </location>
</feature>
<protein>
    <recommendedName>
        <fullName evidence="7">LIM zinc-binding domain-containing protein</fullName>
    </recommendedName>
</protein>
<feature type="domain" description="LIM zinc-binding" evidence="7">
    <location>
        <begin position="199"/>
        <end position="263"/>
    </location>
</feature>
<dbReference type="GO" id="GO:0003712">
    <property type="term" value="F:transcription coregulator activity"/>
    <property type="evidence" value="ECO:0007669"/>
    <property type="project" value="TreeGrafter"/>
</dbReference>
<feature type="compositionally biased region" description="Polar residues" evidence="6">
    <location>
        <begin position="30"/>
        <end position="42"/>
    </location>
</feature>
<dbReference type="Gene3D" id="2.10.110.10">
    <property type="entry name" value="Cysteine Rich Protein"/>
    <property type="match status" value="3"/>
</dbReference>
<keyword evidence="3 5" id="KW-0862">Zinc</keyword>
<evidence type="ECO:0000256" key="5">
    <source>
        <dbReference type="PROSITE-ProRule" id="PRU00125"/>
    </source>
</evidence>
<dbReference type="EMBL" id="KQ085882">
    <property type="protein sequence ID" value="KLO20564.1"/>
    <property type="molecule type" value="Genomic_DNA"/>
</dbReference>
<organism evidence="8 9">
    <name type="scientific">Schizopora paradoxa</name>
    <dbReference type="NCBI Taxonomy" id="27342"/>
    <lineage>
        <taxon>Eukaryota</taxon>
        <taxon>Fungi</taxon>
        <taxon>Dikarya</taxon>
        <taxon>Basidiomycota</taxon>
        <taxon>Agaricomycotina</taxon>
        <taxon>Agaricomycetes</taxon>
        <taxon>Hymenochaetales</taxon>
        <taxon>Schizoporaceae</taxon>
        <taxon>Schizopora</taxon>
    </lineage>
</organism>
<evidence type="ECO:0000256" key="2">
    <source>
        <dbReference type="ARBA" id="ARBA00022737"/>
    </source>
</evidence>
<keyword evidence="1 5" id="KW-0479">Metal-binding</keyword>
<feature type="compositionally biased region" description="Low complexity" evidence="6">
    <location>
        <begin position="416"/>
        <end position="430"/>
    </location>
</feature>
<feature type="compositionally biased region" description="Polar residues" evidence="6">
    <location>
        <begin position="733"/>
        <end position="752"/>
    </location>
</feature>
<keyword evidence="9" id="KW-1185">Reference proteome</keyword>
<dbReference type="GO" id="GO:0005634">
    <property type="term" value="C:nucleus"/>
    <property type="evidence" value="ECO:0007669"/>
    <property type="project" value="TreeGrafter"/>
</dbReference>
<feature type="domain" description="LIM zinc-binding" evidence="7">
    <location>
        <begin position="508"/>
        <end position="585"/>
    </location>
</feature>
<dbReference type="SMART" id="SM00132">
    <property type="entry name" value="LIM"/>
    <property type="match status" value="2"/>
</dbReference>
<evidence type="ECO:0000256" key="3">
    <source>
        <dbReference type="ARBA" id="ARBA00022833"/>
    </source>
</evidence>
<feature type="region of interest" description="Disordered" evidence="6">
    <location>
        <begin position="726"/>
        <end position="763"/>
    </location>
</feature>
<sequence>MGFCRRCGEIVFGVRCKCGGAAVAPSIALQHTGSKQTATSTSVKEEIRPSYTGSSFVASQTKHFSSTPVNRDPPPKFPRLAKSTNNFQDSTTGARVSSHINSTLTQRPSSPLKNASTPPAEIASPTSPCDIFTDPLTSTLSKAYGSILQPKETLTAFCCAVCSDPFLPDATIYPDPSDLTTTTRFLCKPCFTSDGGSKGDCASCKRPVLILTSEGGFVENGGRVWHRRCFRCDGCFKDVGNSPMVDLLGRPTCDDCFDSCLKRPNRDSPSARKFTSTPERRQSTPVGLKGSGSREPSPIIEELHQRFGIKSRESSPLVDLPDKSDKFDPIQSSPLAERSINRIPSTLPEPEKVSTRSQSKVENWKNGIANGNSVPGRYERFRPSHIKNLRSNTVSSIRDSANDSDSTSGGDRRMLPKSLRSSPSLRSVSPATTTSRDSMSYASSTPDLTDFSDTNTVSSGPSTPPSSSPSETRIDVFSHVTPTKSNQTPTKTPTKSTPTQFTISSPSTPCAKCSKPLFRTHTDGKFVTVPEESSKRQPPKSYHIDCFRCAVCSEPFEATKNGQAVFIRSSSGCCHVGCATPERIVIKPLNVSKPKSMVPSTTSFSSNSNKVHFPTPAAAPASASGPAMRAPTPKTAPPVVTTFPRFGSGTFCPGCFVSVGPMEKGVVPGPQGSRWHASCLVCGGKAAAKTRQRNPDEPGCGKRLDSAAKTDGEGGVWCRECRMLLPDSPHTPGRQQDPSPTRPITPSHTGSIFSRFPPSSGLIPQSTGTTTIARQFTGMSASALSVQLTGASAAGLSPTRQLTNRSRSPSPVKLMAGGRFPRPKSVLGVRGKSVDEGRGMFLVRQMTGGGQNFGL</sequence>
<feature type="compositionally biased region" description="Polar residues" evidence="6">
    <location>
        <begin position="431"/>
        <end position="457"/>
    </location>
</feature>
<evidence type="ECO:0000256" key="1">
    <source>
        <dbReference type="ARBA" id="ARBA00022723"/>
    </source>
</evidence>
<dbReference type="STRING" id="27342.A0A0H2S9M4"/>
<accession>A0A0H2S9M4</accession>
<feature type="compositionally biased region" description="Polar residues" evidence="6">
    <location>
        <begin position="82"/>
        <end position="117"/>
    </location>
</feature>
<feature type="region of interest" description="Disordered" evidence="6">
    <location>
        <begin position="30"/>
        <end position="128"/>
    </location>
</feature>
<dbReference type="Pfam" id="PF00412">
    <property type="entry name" value="LIM"/>
    <property type="match status" value="1"/>
</dbReference>
<evidence type="ECO:0000313" key="8">
    <source>
        <dbReference type="EMBL" id="KLO20564.1"/>
    </source>
</evidence>
<dbReference type="InParanoid" id="A0A0H2S9M4"/>